<dbReference type="EMBL" id="CP002857">
    <property type="protein sequence ID" value="AEI08939.1"/>
    <property type="molecule type" value="Genomic_DNA"/>
</dbReference>
<feature type="signal peptide" evidence="2">
    <location>
        <begin position="1"/>
        <end position="27"/>
    </location>
</feature>
<keyword evidence="2" id="KW-0732">Signal</keyword>
<feature type="transmembrane region" description="Helical" evidence="1">
    <location>
        <begin position="93"/>
        <end position="114"/>
    </location>
</feature>
<evidence type="ECO:0000256" key="1">
    <source>
        <dbReference type="SAM" id="Phobius"/>
    </source>
</evidence>
<feature type="chain" id="PRO_5003375417" evidence="2">
    <location>
        <begin position="28"/>
        <end position="120"/>
    </location>
</feature>
<dbReference type="AlphaFoldDB" id="F8DYU7"/>
<reference evidence="3 4" key="1">
    <citation type="journal article" date="2012" name="BMC Genomics">
        <title>Complete genome sequence, lifestyle, and multi-drug resistance of the human pathogen Corynebacterium resistens DSM 45100 isolated from blood samples of a leukemia patient.</title>
        <authorList>
            <person name="Schroder J."/>
            <person name="Maus I."/>
            <person name="Meyer K."/>
            <person name="Wordemann S."/>
            <person name="Blom J."/>
            <person name="Jaenicke S."/>
            <person name="Schneider J."/>
            <person name="Trost E."/>
            <person name="Tauch A."/>
        </authorList>
    </citation>
    <scope>NUCLEOTIDE SEQUENCE [LARGE SCALE GENOMIC DNA]</scope>
    <source>
        <strain evidence="4">DSM 45100 / JCM 12819 / CCUG 50093 / GTC 2026 / SICGH 158</strain>
    </source>
</reference>
<evidence type="ECO:0000313" key="4">
    <source>
        <dbReference type="Proteomes" id="UP000000492"/>
    </source>
</evidence>
<sequence length="120" mass="12782">MRKFRTAALAIATATTVAVSGMSVASAETNPDGDVQLSNGSTLDHIRQGLDAKGSLEWNKPVNGRDVFGSDSWKNNKEIAKDLPMWAKVADSLLIATAVASVFGLLVAPAYNFLRYGLAR</sequence>
<dbReference type="OrthoDB" id="4427907at2"/>
<gene>
    <name evidence="3" type="ordered locus">CRES_0578</name>
</gene>
<protein>
    <submittedName>
        <fullName evidence="3">Secreted protein</fullName>
    </submittedName>
</protein>
<dbReference type="RefSeq" id="WP_013887964.1">
    <property type="nucleotide sequence ID" value="NC_015673.1"/>
</dbReference>
<keyword evidence="4" id="KW-1185">Reference proteome</keyword>
<accession>F8DYU7</accession>
<organism evidence="3 4">
    <name type="scientific">Corynebacterium resistens (strain DSM 45100 / JCM 12819 / GTC 2026 / SICGH 158)</name>
    <dbReference type="NCBI Taxonomy" id="662755"/>
    <lineage>
        <taxon>Bacteria</taxon>
        <taxon>Bacillati</taxon>
        <taxon>Actinomycetota</taxon>
        <taxon>Actinomycetes</taxon>
        <taxon>Mycobacteriales</taxon>
        <taxon>Corynebacteriaceae</taxon>
        <taxon>Corynebacterium</taxon>
    </lineage>
</organism>
<keyword evidence="1" id="KW-0812">Transmembrane</keyword>
<evidence type="ECO:0000313" key="3">
    <source>
        <dbReference type="EMBL" id="AEI08939.1"/>
    </source>
</evidence>
<name>F8DYU7_CORRG</name>
<dbReference type="Proteomes" id="UP000000492">
    <property type="component" value="Chromosome"/>
</dbReference>
<evidence type="ECO:0000256" key="2">
    <source>
        <dbReference type="SAM" id="SignalP"/>
    </source>
</evidence>
<keyword evidence="1" id="KW-0472">Membrane</keyword>
<dbReference type="HOGENOM" id="CLU_144039_1_0_11"/>
<keyword evidence="1" id="KW-1133">Transmembrane helix</keyword>
<proteinExistence type="predicted"/>
<dbReference type="KEGG" id="crd:CRES_0578"/>